<dbReference type="CDD" id="cd03786">
    <property type="entry name" value="GTB_UDP-GlcNAc_2-Epimerase"/>
    <property type="match status" value="1"/>
</dbReference>
<dbReference type="EC" id="5.1.3.14" evidence="3"/>
<dbReference type="PANTHER" id="PTHR43174">
    <property type="entry name" value="UDP-N-ACETYLGLUCOSAMINE 2-EPIMERASE"/>
    <property type="match status" value="1"/>
</dbReference>
<dbReference type="AlphaFoldDB" id="K8EIJ8"/>
<dbReference type="PANTHER" id="PTHR43174:SF2">
    <property type="entry name" value="UDP-N-ACETYLGLUCOSAMINE 2-EPIMERASE"/>
    <property type="match status" value="1"/>
</dbReference>
<evidence type="ECO:0000313" key="7">
    <source>
        <dbReference type="EMBL" id="CCO08426.1"/>
    </source>
</evidence>
<comment type="caution">
    <text evidence="7">The sequence shown here is derived from an EMBL/GenBank/DDBJ whole genome shotgun (WGS) entry which is preliminary data.</text>
</comment>
<keyword evidence="8" id="KW-1185">Reference proteome</keyword>
<evidence type="ECO:0000256" key="1">
    <source>
        <dbReference type="ARBA" id="ARBA00023235"/>
    </source>
</evidence>
<accession>K8EIJ8</accession>
<evidence type="ECO:0000256" key="3">
    <source>
        <dbReference type="ARBA" id="ARBA00038858"/>
    </source>
</evidence>
<dbReference type="GO" id="GO:0008761">
    <property type="term" value="F:UDP-N-acetylglucosamine 2-epimerase activity"/>
    <property type="evidence" value="ECO:0007669"/>
    <property type="project" value="UniProtKB-EC"/>
</dbReference>
<dbReference type="STRING" id="1121428.DESHY_30116"/>
<dbReference type="RefSeq" id="WP_008411840.1">
    <property type="nucleotide sequence ID" value="NZ_CAOS01000010.1"/>
</dbReference>
<dbReference type="Proteomes" id="UP000009315">
    <property type="component" value="Unassembled WGS sequence"/>
</dbReference>
<dbReference type="InterPro" id="IPR003331">
    <property type="entry name" value="UDP_GlcNAc_Epimerase_2_dom"/>
</dbReference>
<sequence length="384" mass="43423">MLKILTVFGTRPEAVKMAPLVQELNRRPDQIRSLVAVTAQHREMLDQVLQLFDIQPDYDLNIMQQGQTLYDVTVRALEGLKEVLIKSNPDLVLVHGDTTTTFVAALAAYYRQIPVGHVEAGLRTHNKYSPFPEEMNRHLTGALAEYHFAPTQQAMQNLLKENVNPDNIFVTGNTVIDALKATVKENYVFTDPLLNKIDFGRQRVLLVTTHRRENLGQPMREIYLALKEIAETYPDVAVVFPVHKNPAVRRVALEILGHLPRVHLIEPLQYEPFINLMQRCHLVLTDSGGLQEEAPALGKPVLVLRHTTERPEAVAAGTVKLVGTEREVVLAVTKQLLDNPQAYRAMAEAVNPYGDGQASRRIVDFLCYKFHLADRPPEEFWPQK</sequence>
<proteinExistence type="inferred from homology"/>
<dbReference type="Gene3D" id="3.40.50.2000">
    <property type="entry name" value="Glycogen Phosphorylase B"/>
    <property type="match status" value="2"/>
</dbReference>
<organism evidence="7 8">
    <name type="scientific">Desulforamulus hydrothermalis Lam5 = DSM 18033</name>
    <dbReference type="NCBI Taxonomy" id="1121428"/>
    <lineage>
        <taxon>Bacteria</taxon>
        <taxon>Bacillati</taxon>
        <taxon>Bacillota</taxon>
        <taxon>Clostridia</taxon>
        <taxon>Eubacteriales</taxon>
        <taxon>Peptococcaceae</taxon>
        <taxon>Desulforamulus</taxon>
    </lineage>
</organism>
<dbReference type="OrthoDB" id="9803238at2"/>
<evidence type="ECO:0000256" key="2">
    <source>
        <dbReference type="ARBA" id="ARBA00038209"/>
    </source>
</evidence>
<dbReference type="eggNOG" id="COG0381">
    <property type="taxonomic scope" value="Bacteria"/>
</dbReference>
<reference evidence="7 8" key="1">
    <citation type="journal article" date="2013" name="Genome Announc.">
        <title>Genome Sequence of the Sulfate-Reducing Bacterium Desulfotomaculum hydrothermale Lam5(T).</title>
        <authorList>
            <person name="Amin O."/>
            <person name="Fardeau M.L."/>
            <person name="Valette O."/>
            <person name="Hirschler-Rea A."/>
            <person name="Barbe V."/>
            <person name="Medigue C."/>
            <person name="Vacherie B."/>
            <person name="Ollivier B."/>
            <person name="Bertin P.N."/>
            <person name="Dolla A."/>
        </authorList>
    </citation>
    <scope>NUCLEOTIDE SEQUENCE [LARGE SCALE GENOMIC DNA]</scope>
    <source>
        <strain evidence="8">Lam5 / DSM 18033</strain>
    </source>
</reference>
<evidence type="ECO:0000259" key="6">
    <source>
        <dbReference type="Pfam" id="PF02350"/>
    </source>
</evidence>
<dbReference type="NCBIfam" id="TIGR00236">
    <property type="entry name" value="wecB"/>
    <property type="match status" value="1"/>
</dbReference>
<protein>
    <recommendedName>
        <fullName evidence="3">UDP-N-acetylglucosamine 2-epimerase (non-hydrolyzing)</fullName>
        <ecNumber evidence="3">5.1.3.14</ecNumber>
    </recommendedName>
    <alternativeName>
        <fullName evidence="4">UDP-GlcNAc-2-epimerase</fullName>
    </alternativeName>
</protein>
<dbReference type="Pfam" id="PF02350">
    <property type="entry name" value="Epimerase_2"/>
    <property type="match status" value="1"/>
</dbReference>
<name>K8EIJ8_9FIRM</name>
<dbReference type="FunFam" id="3.40.50.2000:FF:000043">
    <property type="entry name" value="UDP-N-acetylglucosamine 2-epimerase"/>
    <property type="match status" value="1"/>
</dbReference>
<feature type="domain" description="UDP-N-acetylglucosamine 2-epimerase" evidence="6">
    <location>
        <begin position="23"/>
        <end position="366"/>
    </location>
</feature>
<dbReference type="EMBL" id="CAOS01000010">
    <property type="protein sequence ID" value="CCO08426.1"/>
    <property type="molecule type" value="Genomic_DNA"/>
</dbReference>
<dbReference type="InterPro" id="IPR029767">
    <property type="entry name" value="WecB-like"/>
</dbReference>
<dbReference type="SUPFAM" id="SSF53756">
    <property type="entry name" value="UDP-Glycosyltransferase/glycogen phosphorylase"/>
    <property type="match status" value="1"/>
</dbReference>
<comment type="similarity">
    <text evidence="2 5">Belongs to the UDP-N-acetylglucosamine 2-epimerase family.</text>
</comment>
<evidence type="ECO:0000256" key="4">
    <source>
        <dbReference type="ARBA" id="ARBA00079400"/>
    </source>
</evidence>
<keyword evidence="1 5" id="KW-0413">Isomerase</keyword>
<evidence type="ECO:0000313" key="8">
    <source>
        <dbReference type="Proteomes" id="UP000009315"/>
    </source>
</evidence>
<gene>
    <name evidence="7" type="ORF">DESHY_30116</name>
</gene>
<evidence type="ECO:0000256" key="5">
    <source>
        <dbReference type="RuleBase" id="RU003513"/>
    </source>
</evidence>